<sequence length="48" mass="5010">MIRNLEKRSGADNGSPSRNSGGSDKVSSKRTILTTVEPAALLPAGVNR</sequence>
<feature type="compositionally biased region" description="Polar residues" evidence="1">
    <location>
        <begin position="12"/>
        <end position="22"/>
    </location>
</feature>
<evidence type="ECO:0000256" key="1">
    <source>
        <dbReference type="SAM" id="MobiDB-lite"/>
    </source>
</evidence>
<reference evidence="2" key="1">
    <citation type="journal article" date="2023" name="Mol. Ecol. Resour.">
        <title>Chromosome-level genome assembly of a triploid poplar Populus alba 'Berolinensis'.</title>
        <authorList>
            <person name="Chen S."/>
            <person name="Yu Y."/>
            <person name="Wang X."/>
            <person name="Wang S."/>
            <person name="Zhang T."/>
            <person name="Zhou Y."/>
            <person name="He R."/>
            <person name="Meng N."/>
            <person name="Wang Y."/>
            <person name="Liu W."/>
            <person name="Liu Z."/>
            <person name="Liu J."/>
            <person name="Guo Q."/>
            <person name="Huang H."/>
            <person name="Sederoff R.R."/>
            <person name="Wang G."/>
            <person name="Qu G."/>
            <person name="Chen S."/>
        </authorList>
    </citation>
    <scope>NUCLEOTIDE SEQUENCE</scope>
    <source>
        <strain evidence="2">SC-2020</strain>
    </source>
</reference>
<dbReference type="Proteomes" id="UP001164929">
    <property type="component" value="Chromosome 14"/>
</dbReference>
<dbReference type="AlphaFoldDB" id="A0AAD6LSD1"/>
<evidence type="ECO:0000313" key="2">
    <source>
        <dbReference type="EMBL" id="KAJ6972271.1"/>
    </source>
</evidence>
<name>A0AAD6LSD1_9ROSI</name>
<proteinExistence type="predicted"/>
<organism evidence="2 3">
    <name type="scientific">Populus alba x Populus x berolinensis</name>
    <dbReference type="NCBI Taxonomy" id="444605"/>
    <lineage>
        <taxon>Eukaryota</taxon>
        <taxon>Viridiplantae</taxon>
        <taxon>Streptophyta</taxon>
        <taxon>Embryophyta</taxon>
        <taxon>Tracheophyta</taxon>
        <taxon>Spermatophyta</taxon>
        <taxon>Magnoliopsida</taxon>
        <taxon>eudicotyledons</taxon>
        <taxon>Gunneridae</taxon>
        <taxon>Pentapetalae</taxon>
        <taxon>rosids</taxon>
        <taxon>fabids</taxon>
        <taxon>Malpighiales</taxon>
        <taxon>Salicaceae</taxon>
        <taxon>Saliceae</taxon>
        <taxon>Populus</taxon>
    </lineage>
</organism>
<feature type="compositionally biased region" description="Basic and acidic residues" evidence="1">
    <location>
        <begin position="1"/>
        <end position="10"/>
    </location>
</feature>
<evidence type="ECO:0000313" key="3">
    <source>
        <dbReference type="Proteomes" id="UP001164929"/>
    </source>
</evidence>
<accession>A0AAD6LSD1</accession>
<comment type="caution">
    <text evidence="2">The sequence shown here is derived from an EMBL/GenBank/DDBJ whole genome shotgun (WGS) entry which is preliminary data.</text>
</comment>
<gene>
    <name evidence="2" type="ORF">NC653_032750</name>
</gene>
<dbReference type="EMBL" id="JAQIZT010000014">
    <property type="protein sequence ID" value="KAJ6972271.1"/>
    <property type="molecule type" value="Genomic_DNA"/>
</dbReference>
<keyword evidence="3" id="KW-1185">Reference proteome</keyword>
<protein>
    <submittedName>
        <fullName evidence="2">Uncharacterized protein</fullName>
    </submittedName>
</protein>
<feature type="region of interest" description="Disordered" evidence="1">
    <location>
        <begin position="1"/>
        <end position="35"/>
    </location>
</feature>